<dbReference type="InterPro" id="IPR016169">
    <property type="entry name" value="FAD-bd_PCMH_sub2"/>
</dbReference>
<dbReference type="Proteomes" id="UP001303899">
    <property type="component" value="Unassembled WGS sequence"/>
</dbReference>
<evidence type="ECO:0000256" key="10">
    <source>
        <dbReference type="PROSITE-ProRule" id="PRU01193"/>
    </source>
</evidence>
<dbReference type="Pfam" id="PF01595">
    <property type="entry name" value="CNNM"/>
    <property type="match status" value="1"/>
</dbReference>
<evidence type="ECO:0000256" key="11">
    <source>
        <dbReference type="SAM" id="Phobius"/>
    </source>
</evidence>
<keyword evidence="7 9" id="KW-0129">CBS domain</keyword>
<evidence type="ECO:0000256" key="1">
    <source>
        <dbReference type="ARBA" id="ARBA00004651"/>
    </source>
</evidence>
<comment type="subcellular location">
    <subcellularLocation>
        <location evidence="1">Cell membrane</location>
        <topology evidence="1">Multi-pass membrane protein</topology>
    </subcellularLocation>
</comment>
<dbReference type="InterPro" id="IPR036318">
    <property type="entry name" value="FAD-bd_PCMH-like_sf"/>
</dbReference>
<dbReference type="Pfam" id="PF03471">
    <property type="entry name" value="CorC_HlyC"/>
    <property type="match status" value="1"/>
</dbReference>
<reference evidence="14 15" key="1">
    <citation type="submission" date="2023-12" db="EMBL/GenBank/DDBJ databases">
        <title>Novel species of the genus Arcicella isolated from rivers.</title>
        <authorList>
            <person name="Lu H."/>
        </authorList>
    </citation>
    <scope>NUCLEOTIDE SEQUENCE [LARGE SCALE GENOMIC DNA]</scope>
    <source>
        <strain evidence="14 15">DC2W</strain>
    </source>
</reference>
<evidence type="ECO:0000259" key="12">
    <source>
        <dbReference type="PROSITE" id="PS51371"/>
    </source>
</evidence>
<comment type="caution">
    <text evidence="14">The sequence shown here is derived from an EMBL/GenBank/DDBJ whole genome shotgun (WGS) entry which is preliminary data.</text>
</comment>
<feature type="transmembrane region" description="Helical" evidence="11">
    <location>
        <begin position="25"/>
        <end position="46"/>
    </location>
</feature>
<evidence type="ECO:0000256" key="9">
    <source>
        <dbReference type="PROSITE-ProRule" id="PRU00703"/>
    </source>
</evidence>
<evidence type="ECO:0000256" key="4">
    <source>
        <dbReference type="ARBA" id="ARBA00022692"/>
    </source>
</evidence>
<dbReference type="Gene3D" id="3.30.465.10">
    <property type="match status" value="1"/>
</dbReference>
<proteinExistence type="inferred from homology"/>
<feature type="transmembrane region" description="Helical" evidence="11">
    <location>
        <begin position="118"/>
        <end position="140"/>
    </location>
</feature>
<dbReference type="Gene3D" id="3.10.580.10">
    <property type="entry name" value="CBS-domain"/>
    <property type="match status" value="1"/>
</dbReference>
<evidence type="ECO:0000259" key="13">
    <source>
        <dbReference type="PROSITE" id="PS51846"/>
    </source>
</evidence>
<evidence type="ECO:0000313" key="14">
    <source>
        <dbReference type="EMBL" id="MEA5404060.1"/>
    </source>
</evidence>
<dbReference type="PANTHER" id="PTHR22777">
    <property type="entry name" value="HEMOLYSIN-RELATED"/>
    <property type="match status" value="1"/>
</dbReference>
<feature type="transmembrane region" description="Helical" evidence="11">
    <location>
        <begin position="83"/>
        <end position="106"/>
    </location>
</feature>
<protein>
    <submittedName>
        <fullName evidence="14">Gliding motility-associated protein GldE</fullName>
    </submittedName>
</protein>
<keyword evidence="15" id="KW-1185">Reference proteome</keyword>
<evidence type="ECO:0000313" key="15">
    <source>
        <dbReference type="Proteomes" id="UP001303899"/>
    </source>
</evidence>
<dbReference type="InterPro" id="IPR002550">
    <property type="entry name" value="CNNM"/>
</dbReference>
<dbReference type="InterPro" id="IPR044751">
    <property type="entry name" value="Ion_transp-like_CBS"/>
</dbReference>
<dbReference type="Pfam" id="PF00571">
    <property type="entry name" value="CBS"/>
    <property type="match status" value="2"/>
</dbReference>
<evidence type="ECO:0000256" key="2">
    <source>
        <dbReference type="ARBA" id="ARBA00006337"/>
    </source>
</evidence>
<feature type="transmembrane region" description="Helical" evidence="11">
    <location>
        <begin position="152"/>
        <end position="177"/>
    </location>
</feature>
<dbReference type="PROSITE" id="PS51371">
    <property type="entry name" value="CBS"/>
    <property type="match status" value="2"/>
</dbReference>
<dbReference type="SMART" id="SM01091">
    <property type="entry name" value="CorC_HlyC"/>
    <property type="match status" value="1"/>
</dbReference>
<keyword evidence="5" id="KW-0677">Repeat</keyword>
<dbReference type="PROSITE" id="PS51846">
    <property type="entry name" value="CNNM"/>
    <property type="match status" value="1"/>
</dbReference>
<keyword evidence="3" id="KW-1003">Cell membrane</keyword>
<sequence length="459" mass="51747">METRLSDEPHPILVLLAQVESTSSYSVYGINALILLGLLILSALLAGSEVAFFSLSAEERAACRDSDSGTERKISKLLDKPQLLLATLLISINLVNITFITISTYVTEQVVGEEQKEGLVATLVLLVGVTFIITFFGELIPKVWAQQNNLRFAKITAPLLEIATIVFQPLSSLLLGISNIIEKRVERKGYTITADELNHALEITTGKDTSEQEKDILKGIVNFGSTSAKSVMRSRRDITAFDIAFDFHELMDKINKSGYSRVPVYKETIDKIEGILYIKDLLPHLEKDEHFKWQDLLHQTFFIPESKKIDDLLYDFQEKRVHMAVVVNEYGETEGIVTMEDIIEEIVGDIHDESDVEDLGYVKLSDGSFEFEGKVSLNDVCRALGLDNDYFDKAREDSESLAGLLIELFTRLPHAGEEIEYEKYKFRISSVDTRRIKKVKVTPKIEEEVNTNTPPKESE</sequence>
<dbReference type="InterPro" id="IPR000644">
    <property type="entry name" value="CBS_dom"/>
</dbReference>
<gene>
    <name evidence="14" type="primary">gldE</name>
    <name evidence="14" type="ORF">VB776_14110</name>
</gene>
<name>A0ABU5S6I3_9BACT</name>
<dbReference type="RefSeq" id="WP_323697361.1">
    <property type="nucleotide sequence ID" value="NZ_JAYGIL010000016.1"/>
</dbReference>
<comment type="similarity">
    <text evidence="2">Belongs to the UPF0053 family.</text>
</comment>
<accession>A0ABU5S6I3</accession>
<feature type="domain" description="CNNM transmembrane" evidence="13">
    <location>
        <begin position="24"/>
        <end position="213"/>
    </location>
</feature>
<dbReference type="PANTHER" id="PTHR22777:SF32">
    <property type="entry name" value="UPF0053 INNER MEMBRANE PROTEIN YFJD"/>
    <property type="match status" value="1"/>
</dbReference>
<evidence type="ECO:0000256" key="7">
    <source>
        <dbReference type="ARBA" id="ARBA00023122"/>
    </source>
</evidence>
<feature type="domain" description="CBS" evidence="12">
    <location>
        <begin position="296"/>
        <end position="353"/>
    </location>
</feature>
<dbReference type="InterPro" id="IPR005170">
    <property type="entry name" value="Transptr-assoc_dom"/>
</dbReference>
<evidence type="ECO:0000256" key="3">
    <source>
        <dbReference type="ARBA" id="ARBA00022475"/>
    </source>
</evidence>
<dbReference type="SUPFAM" id="SSF56176">
    <property type="entry name" value="FAD-binding/transporter-associated domain-like"/>
    <property type="match status" value="1"/>
</dbReference>
<dbReference type="InterPro" id="IPR046342">
    <property type="entry name" value="CBS_dom_sf"/>
</dbReference>
<keyword evidence="8 10" id="KW-0472">Membrane</keyword>
<keyword evidence="4 10" id="KW-0812">Transmembrane</keyword>
<evidence type="ECO:0000256" key="8">
    <source>
        <dbReference type="ARBA" id="ARBA00023136"/>
    </source>
</evidence>
<keyword evidence="6 10" id="KW-1133">Transmembrane helix</keyword>
<organism evidence="14 15">
    <name type="scientific">Arcicella gelida</name>
    <dbReference type="NCBI Taxonomy" id="2984195"/>
    <lineage>
        <taxon>Bacteria</taxon>
        <taxon>Pseudomonadati</taxon>
        <taxon>Bacteroidota</taxon>
        <taxon>Cytophagia</taxon>
        <taxon>Cytophagales</taxon>
        <taxon>Flectobacillaceae</taxon>
        <taxon>Arcicella</taxon>
    </lineage>
</organism>
<evidence type="ECO:0000256" key="6">
    <source>
        <dbReference type="ARBA" id="ARBA00022989"/>
    </source>
</evidence>
<dbReference type="InterPro" id="IPR019862">
    <property type="entry name" value="Motility-assoc_prot_GldE"/>
</dbReference>
<dbReference type="SUPFAM" id="SSF54631">
    <property type="entry name" value="CBS-domain pair"/>
    <property type="match status" value="1"/>
</dbReference>
<dbReference type="NCBIfam" id="TIGR03520">
    <property type="entry name" value="GldE"/>
    <property type="match status" value="1"/>
</dbReference>
<evidence type="ECO:0000256" key="5">
    <source>
        <dbReference type="ARBA" id="ARBA00022737"/>
    </source>
</evidence>
<feature type="domain" description="CBS" evidence="12">
    <location>
        <begin position="232"/>
        <end position="292"/>
    </location>
</feature>
<dbReference type="EMBL" id="JAYGIL010000016">
    <property type="protein sequence ID" value="MEA5404060.1"/>
    <property type="molecule type" value="Genomic_DNA"/>
</dbReference>
<dbReference type="CDD" id="cd04590">
    <property type="entry name" value="CBS_pair_CorC_HlyC_assoc"/>
    <property type="match status" value="1"/>
</dbReference>